<dbReference type="VEuPathDB" id="AmoebaDB:EHI8A_050930"/>
<evidence type="ECO:0000313" key="5">
    <source>
        <dbReference type="EMBL" id="GAT98309.1"/>
    </source>
</evidence>
<accession>A0A5K1VCN4</accession>
<evidence type="ECO:0000256" key="1">
    <source>
        <dbReference type="ARBA" id="ARBA00022723"/>
    </source>
</evidence>
<dbReference type="VEuPathDB" id="AmoebaDB:EHI7A_051290"/>
<dbReference type="OMA" id="FEMADTT"/>
<dbReference type="VEuPathDB" id="AmoebaDB:KM1_102470"/>
<dbReference type="PANTHER" id="PTHR34524">
    <property type="entry name" value="CALCYPHOSIN"/>
    <property type="match status" value="1"/>
</dbReference>
<organism evidence="5 6">
    <name type="scientific">Entamoeba histolytica</name>
    <dbReference type="NCBI Taxonomy" id="5759"/>
    <lineage>
        <taxon>Eukaryota</taxon>
        <taxon>Amoebozoa</taxon>
        <taxon>Evosea</taxon>
        <taxon>Archamoebae</taxon>
        <taxon>Mastigamoebida</taxon>
        <taxon>Entamoebidae</taxon>
        <taxon>Entamoeba</taxon>
    </lineage>
</organism>
<dbReference type="SUPFAM" id="SSF47473">
    <property type="entry name" value="EF-hand"/>
    <property type="match status" value="1"/>
</dbReference>
<evidence type="ECO:0000256" key="2">
    <source>
        <dbReference type="ARBA" id="ARBA00022737"/>
    </source>
</evidence>
<dbReference type="InterPro" id="IPR018247">
    <property type="entry name" value="EF_Hand_1_Ca_BS"/>
</dbReference>
<dbReference type="Proteomes" id="UP000078387">
    <property type="component" value="Unassembled WGS sequence"/>
</dbReference>
<reference evidence="5 6" key="1">
    <citation type="submission" date="2016-05" db="EMBL/GenBank/DDBJ databases">
        <title>First whole genome sequencing of Entamoeba histolytica HM1:IMSS-clone-6.</title>
        <authorList>
            <person name="Mukherjee Avik.K."/>
            <person name="Izumyama S."/>
            <person name="Nakada-Tsukui K."/>
            <person name="Nozaki T."/>
        </authorList>
    </citation>
    <scope>NUCLEOTIDE SEQUENCE [LARGE SCALE GENOMIC DNA]</scope>
    <source>
        <strain evidence="5 6">HM1:IMSS clone 6</strain>
    </source>
</reference>
<gene>
    <name evidence="5" type="ORF">CL6EHI_067590</name>
</gene>
<proteinExistence type="predicted"/>
<dbReference type="PROSITE" id="PS00018">
    <property type="entry name" value="EF_HAND_1"/>
    <property type="match status" value="4"/>
</dbReference>
<feature type="domain" description="EF-hand" evidence="4">
    <location>
        <begin position="74"/>
        <end position="109"/>
    </location>
</feature>
<evidence type="ECO:0000259" key="4">
    <source>
        <dbReference type="PROSITE" id="PS50222"/>
    </source>
</evidence>
<dbReference type="VEuPathDB" id="AmoebaDB:EHI5A_079000"/>
<sequence length="145" mass="16805">MTEADIKHVFDMIDTDHSGYLDIDEFVKACSQLIEGCEKESAVALFHMADENEDGKMDLNEFKNMIEFYLKNSEEEDPYVLLFKRCDVNGDGVLDKKEVFDILQSIDPNITIQDINETFDIYDTDKNGSLDFDEYMKMVEDIKSQ</sequence>
<dbReference type="EMBL" id="BDEQ01000001">
    <property type="protein sequence ID" value="GAT98309.1"/>
    <property type="molecule type" value="Genomic_DNA"/>
</dbReference>
<evidence type="ECO:0000313" key="6">
    <source>
        <dbReference type="Proteomes" id="UP000078387"/>
    </source>
</evidence>
<dbReference type="InterPro" id="IPR011992">
    <property type="entry name" value="EF-hand-dom_pair"/>
</dbReference>
<dbReference type="VEuPathDB" id="AmoebaDB:EHI_067590"/>
<dbReference type="InterPro" id="IPR002048">
    <property type="entry name" value="EF_hand_dom"/>
</dbReference>
<comment type="caution">
    <text evidence="5">The sequence shown here is derived from an EMBL/GenBank/DDBJ whole genome shotgun (WGS) entry which is preliminary data.</text>
</comment>
<dbReference type="Gene3D" id="1.10.238.10">
    <property type="entry name" value="EF-hand"/>
    <property type="match status" value="2"/>
</dbReference>
<keyword evidence="3" id="KW-0106">Calcium</keyword>
<keyword evidence="2" id="KW-0677">Repeat</keyword>
<feature type="domain" description="EF-hand" evidence="4">
    <location>
        <begin position="37"/>
        <end position="72"/>
    </location>
</feature>
<dbReference type="SMART" id="SM00054">
    <property type="entry name" value="EFh"/>
    <property type="match status" value="4"/>
</dbReference>
<dbReference type="PANTHER" id="PTHR34524:SF6">
    <property type="entry name" value="CALCYPHOSINE LIKE"/>
    <property type="match status" value="1"/>
</dbReference>
<dbReference type="Pfam" id="PF13499">
    <property type="entry name" value="EF-hand_7"/>
    <property type="match status" value="2"/>
</dbReference>
<dbReference type="GO" id="GO:0005509">
    <property type="term" value="F:calcium ion binding"/>
    <property type="evidence" value="ECO:0007669"/>
    <property type="project" value="InterPro"/>
</dbReference>
<keyword evidence="1" id="KW-0479">Metal-binding</keyword>
<name>A0A5K1VCN4_ENTHI</name>
<dbReference type="InterPro" id="IPR051581">
    <property type="entry name" value="Ca-bind"/>
</dbReference>
<feature type="domain" description="EF-hand" evidence="4">
    <location>
        <begin position="110"/>
        <end position="145"/>
    </location>
</feature>
<dbReference type="PROSITE" id="PS50222">
    <property type="entry name" value="EF_HAND_2"/>
    <property type="match status" value="4"/>
</dbReference>
<dbReference type="AlphaFoldDB" id="A0A5K1VCN4"/>
<evidence type="ECO:0000256" key="3">
    <source>
        <dbReference type="ARBA" id="ARBA00022837"/>
    </source>
</evidence>
<feature type="domain" description="EF-hand" evidence="4">
    <location>
        <begin position="1"/>
        <end position="36"/>
    </location>
</feature>
<protein>
    <submittedName>
        <fullName evidence="5">Troponin-like protein putative</fullName>
    </submittedName>
</protein>